<dbReference type="InterPro" id="IPR008758">
    <property type="entry name" value="Peptidase_S28"/>
</dbReference>
<reference evidence="7 8" key="1">
    <citation type="journal article" date="2021" name="Nat. Plants">
        <title>The Taxus genome provides insights into paclitaxel biosynthesis.</title>
        <authorList>
            <person name="Xiong X."/>
            <person name="Gou J."/>
            <person name="Liao Q."/>
            <person name="Li Y."/>
            <person name="Zhou Q."/>
            <person name="Bi G."/>
            <person name="Li C."/>
            <person name="Du R."/>
            <person name="Wang X."/>
            <person name="Sun T."/>
            <person name="Guo L."/>
            <person name="Liang H."/>
            <person name="Lu P."/>
            <person name="Wu Y."/>
            <person name="Zhang Z."/>
            <person name="Ro D.K."/>
            <person name="Shang Y."/>
            <person name="Huang S."/>
            <person name="Yan J."/>
        </authorList>
    </citation>
    <scope>NUCLEOTIDE SEQUENCE [LARGE SCALE GENOMIC DNA]</scope>
    <source>
        <strain evidence="7">Ta-2019</strain>
    </source>
</reference>
<evidence type="ECO:0000256" key="5">
    <source>
        <dbReference type="ARBA" id="ARBA00023180"/>
    </source>
</evidence>
<evidence type="ECO:0000256" key="6">
    <source>
        <dbReference type="SAM" id="Phobius"/>
    </source>
</evidence>
<comment type="similarity">
    <text evidence="1">Belongs to the peptidase S28 family.</text>
</comment>
<keyword evidence="6" id="KW-0812">Transmembrane</keyword>
<feature type="transmembrane region" description="Helical" evidence="6">
    <location>
        <begin position="12"/>
        <end position="35"/>
    </location>
</feature>
<keyword evidence="5" id="KW-0325">Glycoprotein</keyword>
<dbReference type="SUPFAM" id="SSF53474">
    <property type="entry name" value="alpha/beta-Hydrolases"/>
    <property type="match status" value="1"/>
</dbReference>
<dbReference type="EMBL" id="JAHRHJ020000007">
    <property type="protein sequence ID" value="KAH9307771.1"/>
    <property type="molecule type" value="Genomic_DNA"/>
</dbReference>
<evidence type="ECO:0000256" key="2">
    <source>
        <dbReference type="ARBA" id="ARBA00022670"/>
    </source>
</evidence>
<keyword evidence="4" id="KW-0378">Hydrolase</keyword>
<keyword evidence="3" id="KW-0732">Signal</keyword>
<evidence type="ECO:0000313" key="7">
    <source>
        <dbReference type="EMBL" id="KAH9307771.1"/>
    </source>
</evidence>
<comment type="caution">
    <text evidence="7">The sequence shown here is derived from an EMBL/GenBank/DDBJ whole genome shotgun (WGS) entry which is preliminary data.</text>
</comment>
<evidence type="ECO:0000256" key="4">
    <source>
        <dbReference type="ARBA" id="ARBA00022801"/>
    </source>
</evidence>
<keyword evidence="6" id="KW-1133">Transmembrane helix</keyword>
<keyword evidence="2" id="KW-0645">Protease</keyword>
<sequence>LYYKMEIRSFSFGVLCTLLLVMCCLLPIMAMPPFLMQKQGHHSFMRKTDKSSISNMDSYKTYNYTQVLDHFSYTPQSYQTFPQRYVMDKSNWGGAQNNSPIFVYLGAESDIEGAVGAVGIMTDQAPKFKALLVFIEHRYYGTSMPFGGKEGAYANATTLGYFSSTQALADYATVIIALKKDFDAQNCPVIVFGESYGGMLAAWFRLKYPHVTIGALAASAPILYIDDITPTYCYGRIVTENFRNASEICYKKINESWDMMDKIASSPQGLIKLSILFNTCQNLSSKDALYDWISLQYMGAAQYNFQKVEGICNAINSLPEEENTVSRIVAAAKYINGGRTCLDQHEFDSSNPGWDWQTCTEMVFPIGYPPGKTMFPPSPFHIKTFARDCYLSYGVLPRSHWATTEFGGHNIKAVLRDFGSNIIFSNGLRDPYSCGGVLENISESLVAISTELGTHCQDTRQPTLNDPKWLKEQRLKEIGIIQ</sequence>
<dbReference type="PANTHER" id="PTHR11010">
    <property type="entry name" value="PROTEASE S28 PRO-X CARBOXYPEPTIDASE-RELATED"/>
    <property type="match status" value="1"/>
</dbReference>
<protein>
    <recommendedName>
        <fullName evidence="9">Lysosomal Pro-X carboxypeptidase</fullName>
    </recommendedName>
</protein>
<dbReference type="Gene3D" id="1.20.120.980">
    <property type="entry name" value="Serine carboxypeptidase S28, SKS domain"/>
    <property type="match status" value="1"/>
</dbReference>
<dbReference type="Proteomes" id="UP000824469">
    <property type="component" value="Unassembled WGS sequence"/>
</dbReference>
<keyword evidence="6" id="KW-0472">Membrane</keyword>
<dbReference type="InterPro" id="IPR029058">
    <property type="entry name" value="AB_hydrolase_fold"/>
</dbReference>
<name>A0AA38FNZ5_TAXCH</name>
<dbReference type="Pfam" id="PF05577">
    <property type="entry name" value="Peptidase_S28"/>
    <property type="match status" value="1"/>
</dbReference>
<evidence type="ECO:0000256" key="3">
    <source>
        <dbReference type="ARBA" id="ARBA00022729"/>
    </source>
</evidence>
<feature type="non-terminal residue" evidence="7">
    <location>
        <position position="482"/>
    </location>
</feature>
<organism evidence="7 8">
    <name type="scientific">Taxus chinensis</name>
    <name type="common">Chinese yew</name>
    <name type="synonym">Taxus wallichiana var. chinensis</name>
    <dbReference type="NCBI Taxonomy" id="29808"/>
    <lineage>
        <taxon>Eukaryota</taxon>
        <taxon>Viridiplantae</taxon>
        <taxon>Streptophyta</taxon>
        <taxon>Embryophyta</taxon>
        <taxon>Tracheophyta</taxon>
        <taxon>Spermatophyta</taxon>
        <taxon>Pinopsida</taxon>
        <taxon>Pinidae</taxon>
        <taxon>Conifers II</taxon>
        <taxon>Cupressales</taxon>
        <taxon>Taxaceae</taxon>
        <taxon>Taxus</taxon>
    </lineage>
</organism>
<evidence type="ECO:0000313" key="8">
    <source>
        <dbReference type="Proteomes" id="UP000824469"/>
    </source>
</evidence>
<dbReference type="GO" id="GO:0008239">
    <property type="term" value="F:dipeptidyl-peptidase activity"/>
    <property type="evidence" value="ECO:0007669"/>
    <property type="project" value="TreeGrafter"/>
</dbReference>
<gene>
    <name evidence="7" type="ORF">KI387_035682</name>
</gene>
<feature type="non-terminal residue" evidence="7">
    <location>
        <position position="1"/>
    </location>
</feature>
<dbReference type="GO" id="GO:0006508">
    <property type="term" value="P:proteolysis"/>
    <property type="evidence" value="ECO:0007669"/>
    <property type="project" value="UniProtKB-KW"/>
</dbReference>
<dbReference type="GO" id="GO:0070008">
    <property type="term" value="F:serine-type exopeptidase activity"/>
    <property type="evidence" value="ECO:0007669"/>
    <property type="project" value="InterPro"/>
</dbReference>
<dbReference type="AlphaFoldDB" id="A0AA38FNZ5"/>
<dbReference type="InterPro" id="IPR042269">
    <property type="entry name" value="Ser_carbopepase_S28_SKS"/>
</dbReference>
<keyword evidence="8" id="KW-1185">Reference proteome</keyword>
<evidence type="ECO:0000256" key="1">
    <source>
        <dbReference type="ARBA" id="ARBA00011079"/>
    </source>
</evidence>
<evidence type="ECO:0008006" key="9">
    <source>
        <dbReference type="Google" id="ProtNLM"/>
    </source>
</evidence>
<dbReference type="OMA" id="CYSTIRQ"/>
<dbReference type="PANTHER" id="PTHR11010:SF78">
    <property type="entry name" value="LYSOSOMAL PRO-X CARBOXYPEPTIDASE"/>
    <property type="match status" value="1"/>
</dbReference>
<accession>A0AA38FNZ5</accession>
<proteinExistence type="inferred from homology"/>
<dbReference type="Gene3D" id="3.40.50.1820">
    <property type="entry name" value="alpha/beta hydrolase"/>
    <property type="match status" value="1"/>
</dbReference>